<evidence type="ECO:0000256" key="1">
    <source>
        <dbReference type="SAM" id="SignalP"/>
    </source>
</evidence>
<dbReference type="Proteomes" id="UP001144352">
    <property type="component" value="Unassembled WGS sequence"/>
</dbReference>
<evidence type="ECO:0000313" key="2">
    <source>
        <dbReference type="EMBL" id="GLI39225.1"/>
    </source>
</evidence>
<name>A0A9W6LDR1_9BACT</name>
<sequence>MIKKLAVLSVYTVISTVIMTSHQAIAATGTAKINYVVNDTNFYPIPSVPQPAKGQSYVDPLFNTQITRITDSITEVPRIASTGKSGYAQPGYPKHDIENADGTKLLVQSYASGSSAWHIYNATPPYNKIKEIPIKYVGWGSPIDARWDAKDPNVLYYQWKKTMWKYNVVTDENIALHDFGKDFPAVAGTNYPSCSQTMQEEGKPSDDSRYWAFNIRCYDPSKNPTWFDVAKVVYDKDFYEKDKGKIISSITPDNPIWQDAGFVSMSPSGKYVWTGDVHRIYDRNFTTRRDLGCANHADITYDSGGKEVVVCGQRYYKGGYTDLGTWLKMVDIETGESNWLAPMGSGGYHISGLSRQKPGWAVVSTYTPNFPSAPTKWADQSIYMVRLKRMANTPDNLNHAPVWRVANTRSERKSYSDDPFAKINKRGTKIFFGSNWGTPYSSGGKYDLYQINLPDSWYVDLNAY</sequence>
<keyword evidence="1" id="KW-0732">Signal</keyword>
<feature type="signal peptide" evidence="1">
    <location>
        <begin position="1"/>
        <end position="26"/>
    </location>
</feature>
<dbReference type="RefSeq" id="WP_214185166.1">
    <property type="nucleotide sequence ID" value="NZ_BSDS01000002.1"/>
</dbReference>
<comment type="caution">
    <text evidence="2">The sequence shown here is derived from an EMBL/GenBank/DDBJ whole genome shotgun (WGS) entry which is preliminary data.</text>
</comment>
<gene>
    <name evidence="2" type="ORF">GHYDROH2_27260</name>
</gene>
<reference evidence="2" key="1">
    <citation type="submission" date="2022-12" db="EMBL/GenBank/DDBJ databases">
        <title>Reference genome sequencing for broad-spectrum identification of bacterial and archaeal isolates by mass spectrometry.</title>
        <authorList>
            <person name="Sekiguchi Y."/>
            <person name="Tourlousse D.M."/>
        </authorList>
    </citation>
    <scope>NUCLEOTIDE SEQUENCE</scope>
    <source>
        <strain evidence="2">H2</strain>
    </source>
</reference>
<dbReference type="EMBL" id="BSDS01000002">
    <property type="protein sequence ID" value="GLI39225.1"/>
    <property type="molecule type" value="Genomic_DNA"/>
</dbReference>
<organism evidence="2 3">
    <name type="scientific">Geobacter hydrogenophilus</name>
    <dbReference type="NCBI Taxonomy" id="40983"/>
    <lineage>
        <taxon>Bacteria</taxon>
        <taxon>Pseudomonadati</taxon>
        <taxon>Thermodesulfobacteriota</taxon>
        <taxon>Desulfuromonadia</taxon>
        <taxon>Geobacterales</taxon>
        <taxon>Geobacteraceae</taxon>
        <taxon>Geobacter</taxon>
    </lineage>
</organism>
<proteinExistence type="predicted"/>
<protein>
    <submittedName>
        <fullName evidence="2">Uncharacterized protein</fullName>
    </submittedName>
</protein>
<keyword evidence="3" id="KW-1185">Reference proteome</keyword>
<feature type="chain" id="PRO_5040878048" evidence="1">
    <location>
        <begin position="27"/>
        <end position="464"/>
    </location>
</feature>
<dbReference type="AlphaFoldDB" id="A0A9W6LDR1"/>
<accession>A0A9W6LDR1</accession>
<evidence type="ECO:0000313" key="3">
    <source>
        <dbReference type="Proteomes" id="UP001144352"/>
    </source>
</evidence>